<organism evidence="1 2">
    <name type="scientific">Martelella alba</name>
    <dbReference type="NCBI Taxonomy" id="2590451"/>
    <lineage>
        <taxon>Bacteria</taxon>
        <taxon>Pseudomonadati</taxon>
        <taxon>Pseudomonadota</taxon>
        <taxon>Alphaproteobacteria</taxon>
        <taxon>Hyphomicrobiales</taxon>
        <taxon>Aurantimonadaceae</taxon>
        <taxon>Martelella</taxon>
    </lineage>
</organism>
<gene>
    <name evidence="1" type="ORF">FCN80_11220</name>
</gene>
<accession>A0ABY2SKU9</accession>
<dbReference type="EMBL" id="SZPQ01000015">
    <property type="protein sequence ID" value="TKI06086.1"/>
    <property type="molecule type" value="Genomic_DNA"/>
</dbReference>
<sequence>MSELNDSEVIPADAAVTASSGFSMSLQTVIFPSTGNIGGLNFAVRDALTGAPSRNVLATISMTGPGSFLVANQTVSGSNGNATTPVYAYSDAAGLYRVHVIKQSASEVAINVTLWDAPQITSRIQLVFS</sequence>
<evidence type="ECO:0000313" key="1">
    <source>
        <dbReference type="EMBL" id="TKI06086.1"/>
    </source>
</evidence>
<dbReference type="Proteomes" id="UP000305202">
    <property type="component" value="Unassembled WGS sequence"/>
</dbReference>
<reference evidence="1 2" key="1">
    <citation type="submission" date="2019-04" db="EMBL/GenBank/DDBJ databases">
        <authorList>
            <person name="Li M."/>
            <person name="Gao C."/>
        </authorList>
    </citation>
    <scope>NUCLEOTIDE SEQUENCE [LARGE SCALE GENOMIC DNA]</scope>
    <source>
        <strain evidence="1 2">BGMRC 2031</strain>
    </source>
</reference>
<comment type="caution">
    <text evidence="1">The sequence shown here is derived from an EMBL/GenBank/DDBJ whole genome shotgun (WGS) entry which is preliminary data.</text>
</comment>
<name>A0ABY2SKU9_9HYPH</name>
<proteinExistence type="predicted"/>
<evidence type="ECO:0000313" key="2">
    <source>
        <dbReference type="Proteomes" id="UP000305202"/>
    </source>
</evidence>
<keyword evidence="2" id="KW-1185">Reference proteome</keyword>
<dbReference type="RefSeq" id="WP_136990253.1">
    <property type="nucleotide sequence ID" value="NZ_SZPQ01000015.1"/>
</dbReference>
<protein>
    <submittedName>
        <fullName evidence="1">Uncharacterized protein</fullName>
    </submittedName>
</protein>